<accession>A0AA48HZ99</accession>
<gene>
    <name evidence="4" type="ORF">MACH26_41140</name>
</gene>
<keyword evidence="2" id="KW-1133">Transmembrane helix</keyword>
<feature type="transmembrane region" description="Helical" evidence="2">
    <location>
        <begin position="83"/>
        <end position="104"/>
    </location>
</feature>
<proteinExistence type="predicted"/>
<name>A0AA48HZ99_9ALTE</name>
<dbReference type="PANTHER" id="PTHR37299:SF1">
    <property type="entry name" value="STAGE 0 SPORULATION PROTEIN A HOMOLOG"/>
    <property type="match status" value="1"/>
</dbReference>
<evidence type="ECO:0000313" key="5">
    <source>
        <dbReference type="Proteomes" id="UP001333710"/>
    </source>
</evidence>
<evidence type="ECO:0000256" key="1">
    <source>
        <dbReference type="ARBA" id="ARBA00023012"/>
    </source>
</evidence>
<protein>
    <recommendedName>
        <fullName evidence="3">HTH LytTR-type domain-containing protein</fullName>
    </recommendedName>
</protein>
<feature type="transmembrane region" description="Helical" evidence="2">
    <location>
        <begin position="124"/>
        <end position="150"/>
    </location>
</feature>
<dbReference type="PANTHER" id="PTHR37299">
    <property type="entry name" value="TRANSCRIPTIONAL REGULATOR-RELATED"/>
    <property type="match status" value="1"/>
</dbReference>
<dbReference type="GO" id="GO:0000156">
    <property type="term" value="F:phosphorelay response regulator activity"/>
    <property type="evidence" value="ECO:0007669"/>
    <property type="project" value="InterPro"/>
</dbReference>
<dbReference type="Proteomes" id="UP001333710">
    <property type="component" value="Chromosome"/>
</dbReference>
<keyword evidence="2" id="KW-0812">Transmembrane</keyword>
<dbReference type="EMBL" id="AP027272">
    <property type="protein sequence ID" value="BDX08593.1"/>
    <property type="molecule type" value="Genomic_DNA"/>
</dbReference>
<evidence type="ECO:0000313" key="4">
    <source>
        <dbReference type="EMBL" id="BDX08593.1"/>
    </source>
</evidence>
<feature type="domain" description="HTH LytTR-type" evidence="3">
    <location>
        <begin position="168"/>
        <end position="237"/>
    </location>
</feature>
<dbReference type="AlphaFoldDB" id="A0AA48HZ99"/>
<dbReference type="InterPro" id="IPR046947">
    <property type="entry name" value="LytR-like"/>
</dbReference>
<dbReference type="PROSITE" id="PS50930">
    <property type="entry name" value="HTH_LYTTR"/>
    <property type="match status" value="1"/>
</dbReference>
<feature type="transmembrane region" description="Helical" evidence="2">
    <location>
        <begin position="45"/>
        <end position="71"/>
    </location>
</feature>
<feature type="transmembrane region" description="Helical" evidence="2">
    <location>
        <begin position="20"/>
        <end position="39"/>
    </location>
</feature>
<dbReference type="SMART" id="SM00850">
    <property type="entry name" value="LytTR"/>
    <property type="match status" value="1"/>
</dbReference>
<dbReference type="InterPro" id="IPR007492">
    <property type="entry name" value="LytTR_DNA-bd_dom"/>
</dbReference>
<dbReference type="GO" id="GO:0003677">
    <property type="term" value="F:DNA binding"/>
    <property type="evidence" value="ECO:0007669"/>
    <property type="project" value="InterPro"/>
</dbReference>
<dbReference type="Gene3D" id="2.40.50.1020">
    <property type="entry name" value="LytTr DNA-binding domain"/>
    <property type="match status" value="1"/>
</dbReference>
<keyword evidence="2" id="KW-0472">Membrane</keyword>
<sequence>MAIWNWSPNYSGCYLFGSRVFTHTLFWVGYYVLFSFIWAKPEQGLFASFYLEFILMPVRIMAAYCMLYLLIPSYLVERRYRHFFGGYGLLIAVSGFLQLCFGYFFYETLLPGTNSGFGFNLAGWVRNCILINTTVLLLGTAKVFILYMGLLEKQSHAGKQQQNTQDFILVKSERRTCKLFFADILYVEGLGNYVTYHLVNGEKRIVYSSLKETQESLPEQFLRLHRSYLINRNAIESFNNEEVLVAGNALPRGKDIQDAELVI</sequence>
<keyword evidence="1" id="KW-0902">Two-component regulatory system</keyword>
<organism evidence="4 5">
    <name type="scientific">Planctobacterium marinum</name>
    <dbReference type="NCBI Taxonomy" id="1631968"/>
    <lineage>
        <taxon>Bacteria</taxon>
        <taxon>Pseudomonadati</taxon>
        <taxon>Pseudomonadota</taxon>
        <taxon>Gammaproteobacteria</taxon>
        <taxon>Alteromonadales</taxon>
        <taxon>Alteromonadaceae</taxon>
        <taxon>Planctobacterium</taxon>
    </lineage>
</organism>
<dbReference type="KEGG" id="pmaw:MACH26_41140"/>
<dbReference type="Pfam" id="PF04397">
    <property type="entry name" value="LytTR"/>
    <property type="match status" value="1"/>
</dbReference>
<keyword evidence="5" id="KW-1185">Reference proteome</keyword>
<evidence type="ECO:0000259" key="3">
    <source>
        <dbReference type="PROSITE" id="PS50930"/>
    </source>
</evidence>
<evidence type="ECO:0000256" key="2">
    <source>
        <dbReference type="SAM" id="Phobius"/>
    </source>
</evidence>
<reference evidence="4" key="1">
    <citation type="submission" date="2023-01" db="EMBL/GenBank/DDBJ databases">
        <title>Complete genome sequence of Planctobacterium marinum strain Dej080120_11.</title>
        <authorList>
            <person name="Ueki S."/>
            <person name="Maruyama F."/>
        </authorList>
    </citation>
    <scope>NUCLEOTIDE SEQUENCE</scope>
    <source>
        <strain evidence="4">Dej080120_11</strain>
    </source>
</reference>